<evidence type="ECO:0000256" key="1">
    <source>
        <dbReference type="SAM" id="Phobius"/>
    </source>
</evidence>
<keyword evidence="1" id="KW-1133">Transmembrane helix</keyword>
<sequence length="107" mass="10719">MFEQPGRSMQLAKLSGQEMKETEGAFLNFAIGAVVGVGGYVLIASATDTPMTWQGAGFSAGVGALTSGLGGALIGASGGGIAGNVAWRPAMLATNFGAAQLRKARGW</sequence>
<dbReference type="Proteomes" id="UP000230390">
    <property type="component" value="Unassembled WGS sequence"/>
</dbReference>
<proteinExistence type="predicted"/>
<keyword evidence="1" id="KW-0472">Membrane</keyword>
<feature type="transmembrane region" description="Helical" evidence="1">
    <location>
        <begin position="25"/>
        <end position="46"/>
    </location>
</feature>
<protein>
    <submittedName>
        <fullName evidence="2">Uncharacterized protein</fullName>
    </submittedName>
</protein>
<gene>
    <name evidence="2" type="ORF">CR105_10345</name>
</gene>
<comment type="caution">
    <text evidence="2">The sequence shown here is derived from an EMBL/GenBank/DDBJ whole genome shotgun (WGS) entry which is preliminary data.</text>
</comment>
<feature type="transmembrane region" description="Helical" evidence="1">
    <location>
        <begin position="58"/>
        <end position="82"/>
    </location>
</feature>
<accession>A0A2G8TFP8</accession>
<dbReference type="EMBL" id="PDOC01000005">
    <property type="protein sequence ID" value="PIL44875.1"/>
    <property type="molecule type" value="Genomic_DNA"/>
</dbReference>
<organism evidence="2 3">
    <name type="scientific">Massilia eurypsychrophila</name>
    <dbReference type="NCBI Taxonomy" id="1485217"/>
    <lineage>
        <taxon>Bacteria</taxon>
        <taxon>Pseudomonadati</taxon>
        <taxon>Pseudomonadota</taxon>
        <taxon>Betaproteobacteria</taxon>
        <taxon>Burkholderiales</taxon>
        <taxon>Oxalobacteraceae</taxon>
        <taxon>Telluria group</taxon>
        <taxon>Massilia</taxon>
    </lineage>
</organism>
<keyword evidence="1" id="KW-0812">Transmembrane</keyword>
<reference evidence="2 3" key="1">
    <citation type="submission" date="2017-10" db="EMBL/GenBank/DDBJ databases">
        <title>Massilia psychrophilum sp. nov., a novel purple-pigmented bacterium isolated from Tianshan glacier, Xinjiang Municipality, China.</title>
        <authorList>
            <person name="Wang H."/>
        </authorList>
    </citation>
    <scope>NUCLEOTIDE SEQUENCE [LARGE SCALE GENOMIC DNA]</scope>
    <source>
        <strain evidence="2 3">JCM 30074</strain>
    </source>
</reference>
<evidence type="ECO:0000313" key="2">
    <source>
        <dbReference type="EMBL" id="PIL44875.1"/>
    </source>
</evidence>
<name>A0A2G8TFP8_9BURK</name>
<evidence type="ECO:0000313" key="3">
    <source>
        <dbReference type="Proteomes" id="UP000230390"/>
    </source>
</evidence>
<dbReference type="AlphaFoldDB" id="A0A2G8TFP8"/>
<keyword evidence="3" id="KW-1185">Reference proteome</keyword>